<comment type="caution">
    <text evidence="1">The sequence shown here is derived from an EMBL/GenBank/DDBJ whole genome shotgun (WGS) entry which is preliminary data.</text>
</comment>
<dbReference type="OrthoDB" id="7852091at2"/>
<dbReference type="Proteomes" id="UP000238954">
    <property type="component" value="Chromosome"/>
</dbReference>
<evidence type="ECO:0000313" key="2">
    <source>
        <dbReference type="Proteomes" id="UP000238954"/>
    </source>
</evidence>
<dbReference type="AlphaFoldDB" id="A0A2S8B0H8"/>
<organism evidence="1 2">
    <name type="scientific">Sphingopyxis lindanitolerans</name>
    <dbReference type="NCBI Taxonomy" id="2054227"/>
    <lineage>
        <taxon>Bacteria</taxon>
        <taxon>Pseudomonadati</taxon>
        <taxon>Pseudomonadota</taxon>
        <taxon>Alphaproteobacteria</taxon>
        <taxon>Sphingomonadales</taxon>
        <taxon>Sphingomonadaceae</taxon>
        <taxon>Sphingopyxis</taxon>
    </lineage>
</organism>
<gene>
    <name evidence="1" type="ORF">CVO77_12320</name>
</gene>
<reference evidence="2" key="1">
    <citation type="submission" date="2017-11" db="EMBL/GenBank/DDBJ databases">
        <title>The complete genome sequence of Sphingopyxis pomeranensis sp. nov. strain WS5A3p.</title>
        <authorList>
            <person name="Kaminski M.A."/>
        </authorList>
    </citation>
    <scope>NUCLEOTIDE SEQUENCE [LARGE SCALE GENOMIC DNA]</scope>
    <source>
        <strain evidence="2">WS5A3p</strain>
    </source>
</reference>
<proteinExistence type="predicted"/>
<dbReference type="RefSeq" id="WP_105999316.1">
    <property type="nucleotide sequence ID" value="NZ_CM009578.1"/>
</dbReference>
<accession>A0A2S8B0H8</accession>
<evidence type="ECO:0000313" key="1">
    <source>
        <dbReference type="EMBL" id="PQM25894.1"/>
    </source>
</evidence>
<name>A0A2S8B0H8_9SPHN</name>
<sequence length="184" mass="20698">MTQSPFTIDLTSEENDFVNAIQFDPRNTLGDTKSFHANGDLVIRLTESLLKRKAIPTQRLNFFSDPDYHVAGRGSSRQELFMRKVRSHEEMVRHGHFLKYLHYFIYGAKLPAPAIQAFKAAVDDCGAITSGDIAPLETVARHLVRANHLAPKEVADEFYKLCLDLDLDPSDAACIRSAVLQLPR</sequence>
<dbReference type="EMBL" id="PHFW01000003">
    <property type="protein sequence ID" value="PQM25894.1"/>
    <property type="molecule type" value="Genomic_DNA"/>
</dbReference>
<protein>
    <submittedName>
        <fullName evidence="1">Uncharacterized protein</fullName>
    </submittedName>
</protein>
<keyword evidence="2" id="KW-1185">Reference proteome</keyword>